<dbReference type="GO" id="GO:0004519">
    <property type="term" value="F:endonuclease activity"/>
    <property type="evidence" value="ECO:0007669"/>
    <property type="project" value="UniProtKB-KW"/>
</dbReference>
<accession>A0AAV6U0G0</accession>
<evidence type="ECO:0000256" key="6">
    <source>
        <dbReference type="ARBA" id="ARBA00022759"/>
    </source>
</evidence>
<dbReference type="InterPro" id="IPR041577">
    <property type="entry name" value="RT_RNaseH_2"/>
</dbReference>
<keyword evidence="10" id="KW-0812">Transmembrane</keyword>
<keyword evidence="13" id="KW-1185">Reference proteome</keyword>
<dbReference type="InterPro" id="IPR000477">
    <property type="entry name" value="RT_dom"/>
</dbReference>
<dbReference type="SUPFAM" id="SSF56672">
    <property type="entry name" value="DNA/RNA polymerases"/>
    <property type="match status" value="1"/>
</dbReference>
<protein>
    <recommendedName>
        <fullName evidence="11">Reverse transcriptase domain-containing protein</fullName>
    </recommendedName>
</protein>
<dbReference type="CDD" id="cd09274">
    <property type="entry name" value="RNase_HI_RT_Ty3"/>
    <property type="match status" value="1"/>
</dbReference>
<dbReference type="GO" id="GO:0008233">
    <property type="term" value="F:peptidase activity"/>
    <property type="evidence" value="ECO:0007669"/>
    <property type="project" value="UniProtKB-KW"/>
</dbReference>
<evidence type="ECO:0000256" key="9">
    <source>
        <dbReference type="ARBA" id="ARBA00023268"/>
    </source>
</evidence>
<evidence type="ECO:0000256" key="2">
    <source>
        <dbReference type="ARBA" id="ARBA00022670"/>
    </source>
</evidence>
<dbReference type="Pfam" id="PF00060">
    <property type="entry name" value="Lig_chan"/>
    <property type="match status" value="1"/>
</dbReference>
<dbReference type="Proteomes" id="UP000827092">
    <property type="component" value="Unassembled WGS sequence"/>
</dbReference>
<evidence type="ECO:0000256" key="7">
    <source>
        <dbReference type="ARBA" id="ARBA00022801"/>
    </source>
</evidence>
<feature type="transmembrane region" description="Helical" evidence="10">
    <location>
        <begin position="649"/>
        <end position="667"/>
    </location>
</feature>
<feature type="domain" description="Reverse transcriptase" evidence="11">
    <location>
        <begin position="56"/>
        <end position="233"/>
    </location>
</feature>
<evidence type="ECO:0000259" key="11">
    <source>
        <dbReference type="PROSITE" id="PS50878"/>
    </source>
</evidence>
<keyword evidence="8" id="KW-0695">RNA-directed DNA polymerase</keyword>
<dbReference type="PANTHER" id="PTHR37984">
    <property type="entry name" value="PROTEIN CBG26694"/>
    <property type="match status" value="1"/>
</dbReference>
<dbReference type="Gene3D" id="3.10.10.10">
    <property type="entry name" value="HIV Type 1 Reverse Transcriptase, subunit A, domain 1"/>
    <property type="match status" value="1"/>
</dbReference>
<dbReference type="Gene3D" id="3.30.70.270">
    <property type="match status" value="2"/>
</dbReference>
<evidence type="ECO:0000256" key="3">
    <source>
        <dbReference type="ARBA" id="ARBA00022679"/>
    </source>
</evidence>
<keyword evidence="10" id="KW-0472">Membrane</keyword>
<keyword evidence="2" id="KW-0645">Protease</keyword>
<dbReference type="Gene3D" id="3.40.190.10">
    <property type="entry name" value="Periplasmic binding protein-like II"/>
    <property type="match status" value="3"/>
</dbReference>
<keyword evidence="3" id="KW-0808">Transferase</keyword>
<dbReference type="Pfam" id="PF00078">
    <property type="entry name" value="RVT_1"/>
    <property type="match status" value="1"/>
</dbReference>
<evidence type="ECO:0000256" key="10">
    <source>
        <dbReference type="SAM" id="Phobius"/>
    </source>
</evidence>
<reference evidence="12 13" key="1">
    <citation type="journal article" date="2022" name="Nat. Ecol. Evol.">
        <title>A masculinizing supergene underlies an exaggerated male reproductive morph in a spider.</title>
        <authorList>
            <person name="Hendrickx F."/>
            <person name="De Corte Z."/>
            <person name="Sonet G."/>
            <person name="Van Belleghem S.M."/>
            <person name="Kostlbacher S."/>
            <person name="Vangestel C."/>
        </authorList>
    </citation>
    <scope>NUCLEOTIDE SEQUENCE [LARGE SCALE GENOMIC DNA]</scope>
    <source>
        <strain evidence="12">W744_W776</strain>
    </source>
</reference>
<evidence type="ECO:0000256" key="8">
    <source>
        <dbReference type="ARBA" id="ARBA00022918"/>
    </source>
</evidence>
<keyword evidence="9" id="KW-0511">Multifunctional enzyme</keyword>
<comment type="caution">
    <text evidence="12">The sequence shown here is derived from an EMBL/GenBank/DDBJ whole genome shotgun (WGS) entry which is preliminary data.</text>
</comment>
<proteinExistence type="inferred from homology"/>
<evidence type="ECO:0000256" key="5">
    <source>
        <dbReference type="ARBA" id="ARBA00022722"/>
    </source>
</evidence>
<dbReference type="InterPro" id="IPR001320">
    <property type="entry name" value="Iontro_rcpt_C"/>
</dbReference>
<evidence type="ECO:0000256" key="4">
    <source>
        <dbReference type="ARBA" id="ARBA00022695"/>
    </source>
</evidence>
<name>A0AAV6U0G0_9ARAC</name>
<dbReference type="GO" id="GO:0016020">
    <property type="term" value="C:membrane"/>
    <property type="evidence" value="ECO:0007669"/>
    <property type="project" value="InterPro"/>
</dbReference>
<dbReference type="AlphaFoldDB" id="A0AAV6U0G0"/>
<keyword evidence="4" id="KW-0548">Nucleotidyltransferase</keyword>
<dbReference type="SMART" id="SM00079">
    <property type="entry name" value="PBPe"/>
    <property type="match status" value="1"/>
</dbReference>
<keyword evidence="6" id="KW-0255">Endonuclease</keyword>
<evidence type="ECO:0000256" key="1">
    <source>
        <dbReference type="ARBA" id="ARBA00008685"/>
    </source>
</evidence>
<dbReference type="InterPro" id="IPR043128">
    <property type="entry name" value="Rev_trsase/Diguanyl_cyclase"/>
</dbReference>
<dbReference type="CDD" id="cd01647">
    <property type="entry name" value="RT_LTR"/>
    <property type="match status" value="1"/>
</dbReference>
<dbReference type="GO" id="GO:0003964">
    <property type="term" value="F:RNA-directed DNA polymerase activity"/>
    <property type="evidence" value="ECO:0007669"/>
    <property type="project" value="UniProtKB-KW"/>
</dbReference>
<feature type="transmembrane region" description="Helical" evidence="10">
    <location>
        <begin position="851"/>
        <end position="869"/>
    </location>
</feature>
<keyword evidence="10" id="KW-1133">Transmembrane helix</keyword>
<dbReference type="GO" id="GO:0015276">
    <property type="term" value="F:ligand-gated monoatomic ion channel activity"/>
    <property type="evidence" value="ECO:0007669"/>
    <property type="project" value="InterPro"/>
</dbReference>
<dbReference type="PANTHER" id="PTHR37984:SF5">
    <property type="entry name" value="PROTEIN NYNRIN-LIKE"/>
    <property type="match status" value="1"/>
</dbReference>
<keyword evidence="7" id="KW-0378">Hydrolase</keyword>
<dbReference type="EMBL" id="JAFNEN010000734">
    <property type="protein sequence ID" value="KAG8177937.1"/>
    <property type="molecule type" value="Genomic_DNA"/>
</dbReference>
<comment type="similarity">
    <text evidence="1">Belongs to the glutamate-gated ion channel (TC 1.A.10.1) family.</text>
</comment>
<dbReference type="FunFam" id="3.10.20.370:FF:000001">
    <property type="entry name" value="Retrovirus-related Pol polyprotein from transposon 17.6-like protein"/>
    <property type="match status" value="1"/>
</dbReference>
<dbReference type="Pfam" id="PF17919">
    <property type="entry name" value="RT_RNaseH_2"/>
    <property type="match status" value="1"/>
</dbReference>
<dbReference type="GO" id="GO:0006508">
    <property type="term" value="P:proteolysis"/>
    <property type="evidence" value="ECO:0007669"/>
    <property type="project" value="UniProtKB-KW"/>
</dbReference>
<dbReference type="Gene3D" id="3.10.20.370">
    <property type="match status" value="1"/>
</dbReference>
<evidence type="ECO:0000313" key="13">
    <source>
        <dbReference type="Proteomes" id="UP000827092"/>
    </source>
</evidence>
<sequence>MLTEFKDITNPTSIGTTASHNTVHHIITKGLPVTAKPRRLHPKLHDAVKAEFEFLLAQGIIRPSKSPWSSPLHVVPKQDCTVRPVGDYRRLNAVTEFDSYPIPHLHDFAQALHGKHIFSKLDIFKAFHQIPIAEEDIPKTAVTTPWGLYEYTRLCFGLSNAPETFMRFMHEVLRGLPFCYVYLDDILCFSADPEEHKAHLHTIFHRLQAHGLKLNLSKCEFGVPELTFLGHLVKSQGLKPLPEKVDAVLQYKLPETIAALRKFLGLLNFYRRFVPKAAEHQCLLHSFLKGSKGKRDNRRIDWTPQAVAAFEKCKQTLAETTLLCHPAPSAPLALHVDASDFAIGGALHQVIDGELQPLAFFSRKLSPAEVSYSAYDRELLAAYSSVKHFRHMLEAREFTLYTDHKPLTFAFRQKNDKCSPRQARQLDLPAQFTTNIKHVPGSENIAADVMSRISAITLPGPINYREIADAQQEDPELKHLLDSGTSLQLKSVVLPECDFNITCDFSTGVARPYVPEQHRQKETDVALGPLTKTPLRSSVVTFGKTFMTTGVTVVMLKPPAQTHMHSIGPFFPFTVWAPETWAVSALLLLAAAALGHATGRFIGAPDRVRALESKDELSPCGSLWYTCGAFLWRDTGIYPHTFTHRALSWSWWFLCLVLGVFYVTSLTSEVVRIRTTAVSTHAHKTSQQLIYDMLREGSPILGTIKSGSTPSFFKNSQVGLYQELGRYMEARPDILTNTYSEGIRRVREGGGKYGFLAEAVSAKFEANQPPCDILLSAGYLASRSYAPATRKGDAQLRDLIDHALLSLTEQGVLRDLYEKWWHNYTDYCEDPNLDLLPKVYSSSMTIYETSGIYLVLVFGALLATVAAFVEKYVASKRITFLE</sequence>
<evidence type="ECO:0000313" key="12">
    <source>
        <dbReference type="EMBL" id="KAG8177937.1"/>
    </source>
</evidence>
<dbReference type="SUPFAM" id="SSF53850">
    <property type="entry name" value="Periplasmic binding protein-like II"/>
    <property type="match status" value="1"/>
</dbReference>
<dbReference type="InterPro" id="IPR043502">
    <property type="entry name" value="DNA/RNA_pol_sf"/>
</dbReference>
<dbReference type="FunFam" id="3.10.10.10:FF:000007">
    <property type="entry name" value="Retrovirus-related Pol polyprotein from transposon 17.6-like Protein"/>
    <property type="match status" value="1"/>
</dbReference>
<dbReference type="InterPro" id="IPR050951">
    <property type="entry name" value="Retrovirus_Pol_polyprotein"/>
</dbReference>
<gene>
    <name evidence="12" type="ORF">JTE90_000800</name>
</gene>
<organism evidence="12 13">
    <name type="scientific">Oedothorax gibbosus</name>
    <dbReference type="NCBI Taxonomy" id="931172"/>
    <lineage>
        <taxon>Eukaryota</taxon>
        <taxon>Metazoa</taxon>
        <taxon>Ecdysozoa</taxon>
        <taxon>Arthropoda</taxon>
        <taxon>Chelicerata</taxon>
        <taxon>Arachnida</taxon>
        <taxon>Araneae</taxon>
        <taxon>Araneomorphae</taxon>
        <taxon>Entelegynae</taxon>
        <taxon>Araneoidea</taxon>
        <taxon>Linyphiidae</taxon>
        <taxon>Erigoninae</taxon>
        <taxon>Oedothorax</taxon>
    </lineage>
</organism>
<dbReference type="PROSITE" id="PS50878">
    <property type="entry name" value="RT_POL"/>
    <property type="match status" value="1"/>
</dbReference>
<keyword evidence="5" id="KW-0540">Nuclease</keyword>